<feature type="region of interest" description="Disordered" evidence="1">
    <location>
        <begin position="335"/>
        <end position="406"/>
    </location>
</feature>
<evidence type="ECO:0000313" key="3">
    <source>
        <dbReference type="EMBL" id="ACB30134.1"/>
    </source>
</evidence>
<proteinExistence type="predicted"/>
<organism evidence="3">
    <name type="scientific">Epichloe festucae</name>
    <dbReference type="NCBI Taxonomy" id="35717"/>
    <lineage>
        <taxon>Eukaryota</taxon>
        <taxon>Fungi</taxon>
        <taxon>Dikarya</taxon>
        <taxon>Ascomycota</taxon>
        <taxon>Pezizomycotina</taxon>
        <taxon>Sordariomycetes</taxon>
        <taxon>Hypocreomycetidae</taxon>
        <taxon>Hypocreales</taxon>
        <taxon>Clavicipitaceae</taxon>
        <taxon>Epichloe</taxon>
    </lineage>
</organism>
<reference evidence="3" key="1">
    <citation type="journal article" date="2009" name="BMC Evol. Biol.">
        <title>Evolution of a subtilisin-like protease gene family in the grass endophytic fungus Epichloe festucae.</title>
        <authorList>
            <person name="Bryant M.K."/>
            <person name="Schardl C.L."/>
            <person name="Hesse U."/>
            <person name="Scott B."/>
        </authorList>
    </citation>
    <scope>NUCLEOTIDE SEQUENCE</scope>
    <source>
        <strain evidence="3">Fl1</strain>
    </source>
</reference>
<dbReference type="Pfam" id="PF13391">
    <property type="entry name" value="HNH_2"/>
    <property type="match status" value="1"/>
</dbReference>
<name>B2CJ65_9HYPO</name>
<evidence type="ECO:0000256" key="1">
    <source>
        <dbReference type="SAM" id="MobiDB-lite"/>
    </source>
</evidence>
<evidence type="ECO:0000259" key="2">
    <source>
        <dbReference type="Pfam" id="PF13391"/>
    </source>
</evidence>
<feature type="compositionally biased region" description="Pro residues" evidence="1">
    <location>
        <begin position="359"/>
        <end position="369"/>
    </location>
</feature>
<dbReference type="InterPro" id="IPR003615">
    <property type="entry name" value="HNH_nuc"/>
</dbReference>
<dbReference type="EMBL" id="EU515143">
    <property type="protein sequence ID" value="ACB30134.1"/>
    <property type="molecule type" value="Genomic_DNA"/>
</dbReference>
<sequence length="406" mass="44743">MPLQQLKDLNTPGLGSIYEIVVKSLGHVPQLIRSCKYLPLLTVQRPYSKPKKRSWLGNELDLPTRTGHKRFCSEGSGIIGSGSGSGSQANASSSDTQRNRSESSKCRQRDGYQCIITKTDCPQVCHVVPYSWSGSGCTEVMSKLFHGMTEYYLVGRDGVDDDIRVELMSGNSDKSWNMICLSPSLHTWWGKAYFGLKYLGSMPSESNNAQSKVTVTLEFRWLKQNQHSKATDTLNQQQQHDFRAKLFEAPQPAVAANMCPSNRPILSGQTFDVTLDDIDAPKFITVIKLQWALVQLAAMSGGAEPTDESRHDQMDQILAQQEVPVSVAEWVSQVPTGQVPPGENDDKDTTNPLALGEILPPPANPPPRSSPRASRSGDKSPTRVVQVQRPLGIKTNTKNENQRPGP</sequence>
<feature type="region of interest" description="Disordered" evidence="1">
    <location>
        <begin position="77"/>
        <end position="104"/>
    </location>
</feature>
<accession>B2CJ65</accession>
<protein>
    <recommendedName>
        <fullName evidence="2">HNH nuclease domain-containing protein</fullName>
    </recommendedName>
</protein>
<dbReference type="AlphaFoldDB" id="B2CJ65"/>
<feature type="domain" description="HNH nuclease" evidence="2">
    <location>
        <begin position="114"/>
        <end position="196"/>
    </location>
</feature>